<evidence type="ECO:0000313" key="2">
    <source>
        <dbReference type="Proteomes" id="UP000541444"/>
    </source>
</evidence>
<feature type="non-terminal residue" evidence="1">
    <location>
        <position position="207"/>
    </location>
</feature>
<accession>A0A7J7NDM5</accession>
<keyword evidence="2" id="KW-1185">Reference proteome</keyword>
<gene>
    <name evidence="1" type="ORF">GIB67_042692</name>
</gene>
<dbReference type="AlphaFoldDB" id="A0A7J7NDM5"/>
<dbReference type="Proteomes" id="UP000541444">
    <property type="component" value="Unassembled WGS sequence"/>
</dbReference>
<protein>
    <submittedName>
        <fullName evidence="1">Uncharacterized protein</fullName>
    </submittedName>
</protein>
<proteinExistence type="predicted"/>
<reference evidence="1 2" key="1">
    <citation type="journal article" date="2020" name="IScience">
        <title>Genome Sequencing of the Endangered Kingdonia uniflora (Circaeasteraceae, Ranunculales) Reveals Potential Mechanisms of Evolutionary Specialization.</title>
        <authorList>
            <person name="Sun Y."/>
            <person name="Deng T."/>
            <person name="Zhang A."/>
            <person name="Moore M.J."/>
            <person name="Landis J.B."/>
            <person name="Lin N."/>
            <person name="Zhang H."/>
            <person name="Zhang X."/>
            <person name="Huang J."/>
            <person name="Zhang X."/>
            <person name="Sun H."/>
            <person name="Wang H."/>
        </authorList>
    </citation>
    <scope>NUCLEOTIDE SEQUENCE [LARGE SCALE GENOMIC DNA]</scope>
    <source>
        <strain evidence="1">TB1705</strain>
        <tissue evidence="1">Leaf</tissue>
    </source>
</reference>
<dbReference type="EMBL" id="JACGCM010000855">
    <property type="protein sequence ID" value="KAF6165276.1"/>
    <property type="molecule type" value="Genomic_DNA"/>
</dbReference>
<sequence>NPLIRSSVISKELNPVLTRSNTWTHGKAKSTRKMASTPIIVEDVAQVEALENVHDHKEQYSNSKNWSSDDFLNLVCAWSQVSQNLATTNNQKAATFWFKVRDQFNSFYVDQSMWRSYNSVNCAYKGRLNKEWSIFRGIIQDLESRHQTSIGTDDFVSISFIFLISLLFKGESYSKRFSNLISRKVWQTIHFIKPKANHLNLGMRTKF</sequence>
<evidence type="ECO:0000313" key="1">
    <source>
        <dbReference type="EMBL" id="KAF6165276.1"/>
    </source>
</evidence>
<name>A0A7J7NDM5_9MAGN</name>
<comment type="caution">
    <text evidence="1">The sequence shown here is derived from an EMBL/GenBank/DDBJ whole genome shotgun (WGS) entry which is preliminary data.</text>
</comment>
<organism evidence="1 2">
    <name type="scientific">Kingdonia uniflora</name>
    <dbReference type="NCBI Taxonomy" id="39325"/>
    <lineage>
        <taxon>Eukaryota</taxon>
        <taxon>Viridiplantae</taxon>
        <taxon>Streptophyta</taxon>
        <taxon>Embryophyta</taxon>
        <taxon>Tracheophyta</taxon>
        <taxon>Spermatophyta</taxon>
        <taxon>Magnoliopsida</taxon>
        <taxon>Ranunculales</taxon>
        <taxon>Circaeasteraceae</taxon>
        <taxon>Kingdonia</taxon>
    </lineage>
</organism>